<organism evidence="2 3">
    <name type="scientific">Halorubrum tibetense</name>
    <dbReference type="NCBI Taxonomy" id="175631"/>
    <lineage>
        <taxon>Archaea</taxon>
        <taxon>Methanobacteriati</taxon>
        <taxon>Methanobacteriota</taxon>
        <taxon>Stenosarchaea group</taxon>
        <taxon>Halobacteria</taxon>
        <taxon>Halobacteriales</taxon>
        <taxon>Haloferacaceae</taxon>
        <taxon>Halorubrum</taxon>
    </lineage>
</organism>
<dbReference type="InterPro" id="IPR011991">
    <property type="entry name" value="ArsR-like_HTH"/>
</dbReference>
<dbReference type="Pfam" id="PF24266">
    <property type="entry name" value="HTH_HVO_0163_N"/>
    <property type="match status" value="1"/>
</dbReference>
<feature type="domain" description="HVO-0163 N-terminal HTH" evidence="1">
    <location>
        <begin position="3"/>
        <end position="70"/>
    </location>
</feature>
<proteinExistence type="predicted"/>
<dbReference type="PANTHER" id="PTHR36216:SF1">
    <property type="entry name" value="HTH ARSR-TYPE DOMAIN-CONTAINING PROTEIN"/>
    <property type="match status" value="1"/>
</dbReference>
<protein>
    <submittedName>
        <fullName evidence="2">Winged helix-turn-helix transcriptional regulator</fullName>
    </submittedName>
</protein>
<gene>
    <name evidence="2" type="ORF">ACFQEU_14440</name>
</gene>
<comment type="caution">
    <text evidence="2">The sequence shown here is derived from an EMBL/GenBank/DDBJ whole genome shotgun (WGS) entry which is preliminary data.</text>
</comment>
<dbReference type="RefSeq" id="WP_379783286.1">
    <property type="nucleotide sequence ID" value="NZ_JBHSWW010000320.1"/>
</dbReference>
<dbReference type="AlphaFoldDB" id="A0ABD5SHD3"/>
<dbReference type="InterPro" id="IPR036390">
    <property type="entry name" value="WH_DNA-bd_sf"/>
</dbReference>
<dbReference type="Proteomes" id="UP001596442">
    <property type="component" value="Unassembled WGS sequence"/>
</dbReference>
<keyword evidence="3" id="KW-1185">Reference proteome</keyword>
<sequence>MAATRERIRRHVHDAPGVHFNRLGRELDLATGQVQYHLRRLTRDGTVVAESVGGRTHYFPPGYDAWERRLIAYLRRETPRAILMRLHANGPTRPVDLATELDLARSTVAYHVSNLAEAGVLERSTDEPMRVSLADPTRTADLLDAVSPSLPDRVVDRFVRTVDRLLE</sequence>
<evidence type="ECO:0000259" key="1">
    <source>
        <dbReference type="Pfam" id="PF24266"/>
    </source>
</evidence>
<dbReference type="EMBL" id="JBHSWW010000320">
    <property type="protein sequence ID" value="MFC6754645.1"/>
    <property type="molecule type" value="Genomic_DNA"/>
</dbReference>
<dbReference type="InterPro" id="IPR036388">
    <property type="entry name" value="WH-like_DNA-bd_sf"/>
</dbReference>
<evidence type="ECO:0000313" key="2">
    <source>
        <dbReference type="EMBL" id="MFC6754645.1"/>
    </source>
</evidence>
<dbReference type="Gene3D" id="1.10.10.10">
    <property type="entry name" value="Winged helix-like DNA-binding domain superfamily/Winged helix DNA-binding domain"/>
    <property type="match status" value="2"/>
</dbReference>
<dbReference type="SUPFAM" id="SSF46785">
    <property type="entry name" value="Winged helix' DNA-binding domain"/>
    <property type="match status" value="2"/>
</dbReference>
<reference evidence="2 3" key="1">
    <citation type="journal article" date="2019" name="Int. J. Syst. Evol. Microbiol.">
        <title>The Global Catalogue of Microorganisms (GCM) 10K type strain sequencing project: providing services to taxonomists for standard genome sequencing and annotation.</title>
        <authorList>
            <consortium name="The Broad Institute Genomics Platform"/>
            <consortium name="The Broad Institute Genome Sequencing Center for Infectious Disease"/>
            <person name="Wu L."/>
            <person name="Ma J."/>
        </authorList>
    </citation>
    <scope>NUCLEOTIDE SEQUENCE [LARGE SCALE GENOMIC DNA]</scope>
    <source>
        <strain evidence="2 3">CGMCC 1.3239</strain>
    </source>
</reference>
<name>A0ABD5SHD3_9EURY</name>
<dbReference type="Pfam" id="PF12840">
    <property type="entry name" value="HTH_20"/>
    <property type="match status" value="1"/>
</dbReference>
<evidence type="ECO:0000313" key="3">
    <source>
        <dbReference type="Proteomes" id="UP001596442"/>
    </source>
</evidence>
<accession>A0ABD5SHD3</accession>
<dbReference type="PANTHER" id="PTHR36216">
    <property type="entry name" value="TRANSCRIPTIONAL REGULATOR, TRMB"/>
    <property type="match status" value="1"/>
</dbReference>
<dbReference type="CDD" id="cd00090">
    <property type="entry name" value="HTH_ARSR"/>
    <property type="match status" value="1"/>
</dbReference>
<dbReference type="InterPro" id="IPR056504">
    <property type="entry name" value="HTH_HVO_0163_N"/>
</dbReference>